<feature type="region of interest" description="Disordered" evidence="1">
    <location>
        <begin position="1"/>
        <end position="53"/>
    </location>
</feature>
<feature type="compositionally biased region" description="Polar residues" evidence="1">
    <location>
        <begin position="94"/>
        <end position="104"/>
    </location>
</feature>
<dbReference type="OrthoDB" id="10482535at2759"/>
<evidence type="ECO:0000313" key="3">
    <source>
        <dbReference type="Proteomes" id="UP000444721"/>
    </source>
</evidence>
<dbReference type="Proteomes" id="UP000444721">
    <property type="component" value="Unassembled WGS sequence"/>
</dbReference>
<feature type="compositionally biased region" description="Polar residues" evidence="1">
    <location>
        <begin position="507"/>
        <end position="519"/>
    </location>
</feature>
<accession>A0A6A5BMM7</accession>
<feature type="compositionally biased region" description="Polar residues" evidence="1">
    <location>
        <begin position="69"/>
        <end position="87"/>
    </location>
</feature>
<dbReference type="AlphaFoldDB" id="A0A6A5BMM7"/>
<feature type="region of interest" description="Disordered" evidence="1">
    <location>
        <begin position="266"/>
        <end position="295"/>
    </location>
</feature>
<evidence type="ECO:0000313" key="2">
    <source>
        <dbReference type="EMBL" id="KAF0978287.1"/>
    </source>
</evidence>
<dbReference type="VEuPathDB" id="AmoebaDB:NfTy_056460"/>
<feature type="compositionally biased region" description="Polar residues" evidence="1">
    <location>
        <begin position="30"/>
        <end position="46"/>
    </location>
</feature>
<feature type="region of interest" description="Disordered" evidence="1">
    <location>
        <begin position="507"/>
        <end position="597"/>
    </location>
</feature>
<proteinExistence type="predicted"/>
<feature type="region of interest" description="Disordered" evidence="1">
    <location>
        <begin position="69"/>
        <end position="105"/>
    </location>
</feature>
<dbReference type="EMBL" id="VFQX01000030">
    <property type="protein sequence ID" value="KAF0978287.1"/>
    <property type="molecule type" value="Genomic_DNA"/>
</dbReference>
<sequence length="646" mass="72270">MNDPNLESVPAAENDDMERTTEAATTTERLQGNSCNEELSHVQNQPEENELENDDEALLRAASLNHSLTMMPSSPECISTESPMSHSTPPPPNSESVCNNSSSFREGDPLSPFRFIHPSKYDDDTHSLTMGRLRYDDVGEEEDNSVHTSPADNIRSTPVPRLMFHHRLHQALDDSVVISTPISSTLLTGEQNKNYDTPLTLTSTTNSEGSLVQHQFYRVQETDEFTNTESRSPLPSFFSTLNISPSMTTSPNSFATISTLPSTPSIAHPLNRGGSFRLGTDSTSPQSALTRSSSTSKLLQQSSPYRFLKSSLSSSNLMLSAPLRLSEIPNQLIEDKLKELRKQLQGHPMISSPRYYTIPSYRSVYSHSHTEAGVDTDRMLQGFVRSCRKDIYQNGILRDEFKKHIQNVCDSDGRVRKNAIENIKILDRSFSTSSLLTSQEHAKLHPHRVESLPSFDHIQPRVSHLPKQPPTPEPVEKLFPPFRSKCALTQRVNSRFMEWCEQKKENSVSCSPLKSSPKTLQGRKTRKGADRESNDASLSSSPSLVVTKEKTNEPCLEASPLSTKRQDSIQQNGQLKSPRTPNTSLNKSQTALSSGDKKVAQNEALPLRISALYNLAMNINSPSRREQIEKEKQDFLDKCISFQKRK</sequence>
<organism evidence="2 3">
    <name type="scientific">Naegleria fowleri</name>
    <name type="common">Brain eating amoeba</name>
    <dbReference type="NCBI Taxonomy" id="5763"/>
    <lineage>
        <taxon>Eukaryota</taxon>
        <taxon>Discoba</taxon>
        <taxon>Heterolobosea</taxon>
        <taxon>Tetramitia</taxon>
        <taxon>Eutetramitia</taxon>
        <taxon>Vahlkampfiidae</taxon>
        <taxon>Naegleria</taxon>
    </lineage>
</organism>
<feature type="compositionally biased region" description="Low complexity" evidence="1">
    <location>
        <begin position="282"/>
        <end position="295"/>
    </location>
</feature>
<protein>
    <submittedName>
        <fullName evidence="2">Uncharacterized protein</fullName>
    </submittedName>
</protein>
<dbReference type="VEuPathDB" id="AmoebaDB:NF0117110"/>
<gene>
    <name evidence="2" type="ORF">FDP41_002802</name>
</gene>
<keyword evidence="3" id="KW-1185">Reference proteome</keyword>
<dbReference type="GeneID" id="68110020"/>
<dbReference type="VEuPathDB" id="AmoebaDB:FDP41_002802"/>
<evidence type="ECO:0000256" key="1">
    <source>
        <dbReference type="SAM" id="MobiDB-lite"/>
    </source>
</evidence>
<feature type="compositionally biased region" description="Polar residues" evidence="1">
    <location>
        <begin position="560"/>
        <end position="593"/>
    </location>
</feature>
<name>A0A6A5BMM7_NAEFO</name>
<dbReference type="RefSeq" id="XP_044563000.1">
    <property type="nucleotide sequence ID" value="XM_044706037.1"/>
</dbReference>
<reference evidence="2 3" key="1">
    <citation type="journal article" date="2019" name="Sci. Rep.">
        <title>Nanopore sequencing improves the draft genome of the human pathogenic amoeba Naegleria fowleri.</title>
        <authorList>
            <person name="Liechti N."/>
            <person name="Schurch N."/>
            <person name="Bruggmann R."/>
            <person name="Wittwer M."/>
        </authorList>
    </citation>
    <scope>NUCLEOTIDE SEQUENCE [LARGE SCALE GENOMIC DNA]</scope>
    <source>
        <strain evidence="2 3">ATCC 30894</strain>
    </source>
</reference>
<feature type="compositionally biased region" description="Low complexity" evidence="1">
    <location>
        <begin position="537"/>
        <end position="546"/>
    </location>
</feature>
<comment type="caution">
    <text evidence="2">The sequence shown here is derived from an EMBL/GenBank/DDBJ whole genome shotgun (WGS) entry which is preliminary data.</text>
</comment>